<keyword evidence="3" id="KW-1185">Reference proteome</keyword>
<dbReference type="Gene3D" id="3.30.2010.10">
    <property type="entry name" value="Metalloproteases ('zincins'), catalytic domain"/>
    <property type="match status" value="1"/>
</dbReference>
<organism evidence="2 3">
    <name type="scientific">Haematobacter genomosp. 1</name>
    <dbReference type="NCBI Taxonomy" id="366618"/>
    <lineage>
        <taxon>Bacteria</taxon>
        <taxon>Pseudomonadati</taxon>
        <taxon>Pseudomonadota</taxon>
        <taxon>Alphaproteobacteria</taxon>
        <taxon>Rhodobacterales</taxon>
        <taxon>Paracoccaceae</taxon>
        <taxon>Haematobacter</taxon>
    </lineage>
</organism>
<gene>
    <name evidence="2" type="ORF">CDV49_03530</name>
</gene>
<dbReference type="AlphaFoldDB" id="A0A212AEM2"/>
<sequence>MTSLVLPGSPPIDISLRRSARARRFSLRVSRLDGRVTLSLPERARVSDAMAFARDREGWIRDVLSVRPQEVRIAPGAVLPVEGRMRHVRLARVPRIMEDGAGGLLVPEAAAARTAARVEAFLKRLAHERLEVACSRHARAAGRGYAKLTLRDTRSRWGSCTSDGRLMFSWRLILAPPEVLDYVAAHEVAHLVHMDHSPAFWAEVARLMPGYAAPRRWLRDHGQELHRYIFRGD</sequence>
<protein>
    <submittedName>
        <fullName evidence="2">Zinc metalloprotease</fullName>
    </submittedName>
</protein>
<dbReference type="OrthoDB" id="9795402at2"/>
<dbReference type="GO" id="GO:0006508">
    <property type="term" value="P:proteolysis"/>
    <property type="evidence" value="ECO:0007669"/>
    <property type="project" value="UniProtKB-KW"/>
</dbReference>
<dbReference type="PANTHER" id="PTHR30399">
    <property type="entry name" value="UNCHARACTERIZED PROTEIN YGJP"/>
    <property type="match status" value="1"/>
</dbReference>
<dbReference type="InterPro" id="IPR002725">
    <property type="entry name" value="YgjP-like_metallopeptidase"/>
</dbReference>
<dbReference type="RefSeq" id="WP_088214209.1">
    <property type="nucleotide sequence ID" value="NZ_NIPW01000006.1"/>
</dbReference>
<comment type="caution">
    <text evidence="2">The sequence shown here is derived from an EMBL/GenBank/DDBJ whole genome shotgun (WGS) entry which is preliminary data.</text>
</comment>
<keyword evidence="2" id="KW-0378">Hydrolase</keyword>
<dbReference type="GO" id="GO:0008237">
    <property type="term" value="F:metallopeptidase activity"/>
    <property type="evidence" value="ECO:0007669"/>
    <property type="project" value="UniProtKB-KW"/>
</dbReference>
<dbReference type="Proteomes" id="UP000196878">
    <property type="component" value="Unassembled WGS sequence"/>
</dbReference>
<name>A0A212AEM2_9RHOB</name>
<keyword evidence="2" id="KW-0645">Protease</keyword>
<feature type="domain" description="YgjP-like metallopeptidase" evidence="1">
    <location>
        <begin position="24"/>
        <end position="221"/>
    </location>
</feature>
<dbReference type="CDD" id="cd07344">
    <property type="entry name" value="M48_yhfN_like"/>
    <property type="match status" value="1"/>
</dbReference>
<evidence type="ECO:0000313" key="3">
    <source>
        <dbReference type="Proteomes" id="UP000196878"/>
    </source>
</evidence>
<accession>A0A212AEM2</accession>
<keyword evidence="2" id="KW-0482">Metalloprotease</keyword>
<dbReference type="PANTHER" id="PTHR30399:SF1">
    <property type="entry name" value="UTP PYROPHOSPHATASE"/>
    <property type="match status" value="1"/>
</dbReference>
<dbReference type="EMBL" id="NIPW01000006">
    <property type="protein sequence ID" value="OWJ79867.1"/>
    <property type="molecule type" value="Genomic_DNA"/>
</dbReference>
<proteinExistence type="predicted"/>
<dbReference type="Pfam" id="PF01863">
    <property type="entry name" value="YgjP-like"/>
    <property type="match status" value="1"/>
</dbReference>
<reference evidence="2 3" key="1">
    <citation type="submission" date="2016-12" db="EMBL/GenBank/DDBJ databases">
        <title>Comparison of Traditional DNA-DNA Hybridization with In Silico Genomic Analysis.</title>
        <authorList>
            <person name="Nicholson A.C."/>
            <person name="Humrighouse B.W."/>
            <person name="Graziano J."/>
            <person name="Lasker B."/>
            <person name="Whitney A.M."/>
            <person name="Mcquiston J.R."/>
        </authorList>
    </citation>
    <scope>NUCLEOTIDE SEQUENCE [LARGE SCALE GENOMIC DNA]</scope>
    <source>
        <strain evidence="2 3">H2240</strain>
    </source>
</reference>
<evidence type="ECO:0000313" key="2">
    <source>
        <dbReference type="EMBL" id="OWJ79867.1"/>
    </source>
</evidence>
<evidence type="ECO:0000259" key="1">
    <source>
        <dbReference type="Pfam" id="PF01863"/>
    </source>
</evidence>
<dbReference type="InterPro" id="IPR053136">
    <property type="entry name" value="UTP_pyrophosphatase-like"/>
</dbReference>